<dbReference type="PANTHER" id="PTHR31286">
    <property type="entry name" value="GLYCINE-RICH CELL WALL STRUCTURAL PROTEIN 1.8-LIKE"/>
    <property type="match status" value="1"/>
</dbReference>
<dbReference type="EMBL" id="JAKOGI010000928">
    <property type="protein sequence ID" value="KAJ8429159.1"/>
    <property type="molecule type" value="Genomic_DNA"/>
</dbReference>
<dbReference type="InterPro" id="IPR040256">
    <property type="entry name" value="At4g02000-like"/>
</dbReference>
<gene>
    <name evidence="1" type="ORF">Cgig2_030296</name>
</gene>
<comment type="caution">
    <text evidence="1">The sequence shown here is derived from an EMBL/GenBank/DDBJ whole genome shotgun (WGS) entry which is preliminary data.</text>
</comment>
<keyword evidence="2" id="KW-1185">Reference proteome</keyword>
<organism evidence="1 2">
    <name type="scientific">Carnegiea gigantea</name>
    <dbReference type="NCBI Taxonomy" id="171969"/>
    <lineage>
        <taxon>Eukaryota</taxon>
        <taxon>Viridiplantae</taxon>
        <taxon>Streptophyta</taxon>
        <taxon>Embryophyta</taxon>
        <taxon>Tracheophyta</taxon>
        <taxon>Spermatophyta</taxon>
        <taxon>Magnoliopsida</taxon>
        <taxon>eudicotyledons</taxon>
        <taxon>Gunneridae</taxon>
        <taxon>Pentapetalae</taxon>
        <taxon>Caryophyllales</taxon>
        <taxon>Cactineae</taxon>
        <taxon>Cactaceae</taxon>
        <taxon>Cactoideae</taxon>
        <taxon>Echinocereeae</taxon>
        <taxon>Carnegiea</taxon>
    </lineage>
</organism>
<protein>
    <recommendedName>
        <fullName evidence="3">DUF4283 domain-containing protein</fullName>
    </recommendedName>
</protein>
<proteinExistence type="predicted"/>
<dbReference type="PANTHER" id="PTHR31286:SF167">
    <property type="entry name" value="OS09G0268800 PROTEIN"/>
    <property type="match status" value="1"/>
</dbReference>
<name>A0A9Q1JQI7_9CARY</name>
<evidence type="ECO:0000313" key="1">
    <source>
        <dbReference type="EMBL" id="KAJ8429159.1"/>
    </source>
</evidence>
<evidence type="ECO:0008006" key="3">
    <source>
        <dbReference type="Google" id="ProtNLM"/>
    </source>
</evidence>
<dbReference type="AlphaFoldDB" id="A0A9Q1JQI7"/>
<accession>A0A9Q1JQI7</accession>
<reference evidence="1" key="1">
    <citation type="submission" date="2022-04" db="EMBL/GenBank/DDBJ databases">
        <title>Carnegiea gigantea Genome sequencing and assembly v2.</title>
        <authorList>
            <person name="Copetti D."/>
            <person name="Sanderson M.J."/>
            <person name="Burquez A."/>
            <person name="Wojciechowski M.F."/>
        </authorList>
    </citation>
    <scope>NUCLEOTIDE SEQUENCE</scope>
    <source>
        <strain evidence="1">SGP5-SGP5p</strain>
        <tissue evidence="1">Aerial part</tissue>
    </source>
</reference>
<dbReference type="OrthoDB" id="1743559at2759"/>
<evidence type="ECO:0000313" key="2">
    <source>
        <dbReference type="Proteomes" id="UP001153076"/>
    </source>
</evidence>
<sequence length="158" mass="18103">MVMKNIWKLAKGVVNRDLGKNILSFQFFSVADSRFVLYESPWAFDAHSLCLKEITGMEQLKDVKFDAVRFWVKAYVVPLLKQTLVYARFLATQVVDVDIHKLLRSGVPIIIKGKPIWINLGYVRLPDFCYGCGRIGHTLKGYEKIDDNVDQSSPQYGE</sequence>
<dbReference type="Proteomes" id="UP001153076">
    <property type="component" value="Unassembled WGS sequence"/>
</dbReference>